<dbReference type="PANTHER" id="PTHR30341">
    <property type="entry name" value="SODIUM ION/PROTON ANTIPORTER NHAA-RELATED"/>
    <property type="match status" value="1"/>
</dbReference>
<sequence>MKIKMKKTIKKIYNSELFNEFFENEKASGIILIGCTLFSLFMANSIFGSQYLHTWHTQFAGESLEYWINDGLMTIFFLLIGLELEREIYEGELSNIKDALLPIFAALGGMIVPAGLYLFLNYGTVAHSGAGIPMATDIAFALGILSLLGSRVPLSLKIFLTALAVIDDLGAILVIAIFYTKTIFWGNLFSAFGVLLVLFILNRMKVRNLIPYLIGGVIMWWFMLHSGIHATVTGVLLAFVIPFGNGDKKSTSYKLQHFLHKPVGFIILPLFALANTAIVIGADIVDIVTQHYSLGIALGLVIGKPVGIFVFSFLAVSVGLCKLPDDLNWKTIFAVGFLGGIGFTMSIFITLLAFTDQTIISHAKFAILLSSLIAGIIGLLFLKKTLKVEADASNSN</sequence>
<keyword evidence="6" id="KW-0739">Sodium transport</keyword>
<feature type="transmembrane region" description="Helical" evidence="6">
    <location>
        <begin position="156"/>
        <end position="178"/>
    </location>
</feature>
<dbReference type="GO" id="GO:0006885">
    <property type="term" value="P:regulation of pH"/>
    <property type="evidence" value="ECO:0007669"/>
    <property type="project" value="UniProtKB-UniRule"/>
</dbReference>
<comment type="subcellular location">
    <subcellularLocation>
        <location evidence="1">Cell inner membrane</location>
        <topology evidence="1">Multi-pass membrane protein</topology>
    </subcellularLocation>
    <subcellularLocation>
        <location evidence="6">Cell membrane</location>
        <topology evidence="6">Multi-pass membrane protein</topology>
    </subcellularLocation>
</comment>
<comment type="function">
    <text evidence="6">Na(+)/H(+) antiporter that extrudes sodium in exchange for external protons.</text>
</comment>
<feature type="transmembrane region" description="Helical" evidence="6">
    <location>
        <begin position="99"/>
        <end position="120"/>
    </location>
</feature>
<organism evidence="7">
    <name type="scientific">Flavobacterium sp. WC2409</name>
    <dbReference type="NCBI Taxonomy" id="3234139"/>
    <lineage>
        <taxon>Bacteria</taxon>
        <taxon>Pseudomonadati</taxon>
        <taxon>Bacteroidota</taxon>
        <taxon>Flavobacteriia</taxon>
        <taxon>Flavobacteriales</taxon>
        <taxon>Flavobacteriaceae</taxon>
        <taxon>Flavobacterium</taxon>
    </lineage>
</organism>
<keyword evidence="6" id="KW-0915">Sodium</keyword>
<dbReference type="EMBL" id="CP165625">
    <property type="protein sequence ID" value="XDU94032.1"/>
    <property type="molecule type" value="Genomic_DNA"/>
</dbReference>
<keyword evidence="4 6" id="KW-1133">Transmembrane helix</keyword>
<feature type="transmembrane region" description="Helical" evidence="6">
    <location>
        <begin position="184"/>
        <end position="201"/>
    </location>
</feature>
<name>A0AB39W103_9FLAO</name>
<accession>A0AB39W103</accession>
<dbReference type="GO" id="GO:0015385">
    <property type="term" value="F:sodium:proton antiporter activity"/>
    <property type="evidence" value="ECO:0007669"/>
    <property type="project" value="UniProtKB-UniRule"/>
</dbReference>
<evidence type="ECO:0000256" key="2">
    <source>
        <dbReference type="ARBA" id="ARBA00022475"/>
    </source>
</evidence>
<keyword evidence="6" id="KW-0050">Antiport</keyword>
<dbReference type="Pfam" id="PF06965">
    <property type="entry name" value="Na_H_antiport_1"/>
    <property type="match status" value="1"/>
</dbReference>
<proteinExistence type="inferred from homology"/>
<comment type="similarity">
    <text evidence="6">Belongs to the NhaA Na(+)/H(+) (TC 2.A.33) antiporter family.</text>
</comment>
<feature type="transmembrane region" description="Helical" evidence="6">
    <location>
        <begin position="213"/>
        <end position="243"/>
    </location>
</feature>
<protein>
    <recommendedName>
        <fullName evidence="6">Na(+)/H(+) antiporter NhaA</fullName>
    </recommendedName>
    <alternativeName>
        <fullName evidence="6">Sodium/proton antiporter NhaA</fullName>
    </alternativeName>
</protein>
<comment type="catalytic activity">
    <reaction evidence="6">
        <text>Na(+)(in) + 2 H(+)(out) = Na(+)(out) + 2 H(+)(in)</text>
        <dbReference type="Rhea" id="RHEA:29251"/>
        <dbReference type="ChEBI" id="CHEBI:15378"/>
        <dbReference type="ChEBI" id="CHEBI:29101"/>
    </reaction>
</comment>
<keyword evidence="6" id="KW-0406">Ion transport</keyword>
<feature type="transmembrane region" description="Helical" evidence="6">
    <location>
        <begin position="332"/>
        <end position="353"/>
    </location>
</feature>
<dbReference type="NCBIfam" id="NF007111">
    <property type="entry name" value="PRK09560.1"/>
    <property type="match status" value="1"/>
</dbReference>
<evidence type="ECO:0000256" key="1">
    <source>
        <dbReference type="ARBA" id="ARBA00004429"/>
    </source>
</evidence>
<evidence type="ECO:0000256" key="3">
    <source>
        <dbReference type="ARBA" id="ARBA00022692"/>
    </source>
</evidence>
<keyword evidence="2 6" id="KW-1003">Cell membrane</keyword>
<dbReference type="InterPro" id="IPR004670">
    <property type="entry name" value="NhaA"/>
</dbReference>
<dbReference type="Gene3D" id="1.20.1530.10">
    <property type="entry name" value="Na+/H+ antiporter like domain"/>
    <property type="match status" value="1"/>
</dbReference>
<feature type="transmembrane region" description="Helical" evidence="6">
    <location>
        <begin position="132"/>
        <end position="149"/>
    </location>
</feature>
<gene>
    <name evidence="6 7" type="primary">nhaA</name>
    <name evidence="7" type="ORF">AB3G34_09010</name>
</gene>
<dbReference type="GO" id="GO:0005886">
    <property type="term" value="C:plasma membrane"/>
    <property type="evidence" value="ECO:0007669"/>
    <property type="project" value="UniProtKB-SubCell"/>
</dbReference>
<dbReference type="RefSeq" id="WP_367754128.1">
    <property type="nucleotide sequence ID" value="NZ_CP165625.1"/>
</dbReference>
<keyword evidence="3 6" id="KW-0812">Transmembrane</keyword>
<evidence type="ECO:0000256" key="4">
    <source>
        <dbReference type="ARBA" id="ARBA00022989"/>
    </source>
</evidence>
<evidence type="ECO:0000256" key="6">
    <source>
        <dbReference type="HAMAP-Rule" id="MF_01844"/>
    </source>
</evidence>
<feature type="transmembrane region" description="Helical" evidence="6">
    <location>
        <begin position="365"/>
        <end position="382"/>
    </location>
</feature>
<keyword evidence="5 6" id="KW-0472">Membrane</keyword>
<reference evidence="7" key="1">
    <citation type="submission" date="2024-07" db="EMBL/GenBank/DDBJ databases">
        <authorList>
            <person name="Biller S.J."/>
        </authorList>
    </citation>
    <scope>NUCLEOTIDE SEQUENCE</scope>
    <source>
        <strain evidence="7">WC2409</strain>
    </source>
</reference>
<keyword evidence="6" id="KW-0813">Transport</keyword>
<feature type="transmembrane region" description="Helical" evidence="6">
    <location>
        <begin position="294"/>
        <end position="320"/>
    </location>
</feature>
<dbReference type="HAMAP" id="MF_01844">
    <property type="entry name" value="NhaA"/>
    <property type="match status" value="1"/>
</dbReference>
<evidence type="ECO:0000313" key="7">
    <source>
        <dbReference type="EMBL" id="XDU94032.1"/>
    </source>
</evidence>
<dbReference type="PANTHER" id="PTHR30341:SF0">
    <property type="entry name" value="NA(+)_H(+) ANTIPORTER NHAA"/>
    <property type="match status" value="1"/>
</dbReference>
<dbReference type="AlphaFoldDB" id="A0AB39W103"/>
<dbReference type="InterPro" id="IPR023171">
    <property type="entry name" value="Na/H_antiporter_dom_sf"/>
</dbReference>
<evidence type="ECO:0000256" key="5">
    <source>
        <dbReference type="ARBA" id="ARBA00023136"/>
    </source>
</evidence>
<dbReference type="NCBIfam" id="TIGR00773">
    <property type="entry name" value="NhaA"/>
    <property type="match status" value="1"/>
</dbReference>
<dbReference type="NCBIfam" id="NF007112">
    <property type="entry name" value="PRK09561.1"/>
    <property type="match status" value="1"/>
</dbReference>
<feature type="transmembrane region" description="Helical" evidence="6">
    <location>
        <begin position="263"/>
        <end position="282"/>
    </location>
</feature>
<feature type="transmembrane region" description="Helical" evidence="6">
    <location>
        <begin position="27"/>
        <end position="46"/>
    </location>
</feature>
<feature type="transmembrane region" description="Helical" evidence="6">
    <location>
        <begin position="66"/>
        <end position="84"/>
    </location>
</feature>